<sequence length="200" mass="22468">MENSFTIDSSIPTSYIKICDYLLSELKPILDEKRNIVFLCIGTDRSTGDCLGPLIGYKLQFLSYDNIHICGNLKNPIHSKNLVQRIDEINLKFNNPFIIAIDSCLGKINNIGKIFIDKKPLYPGKALNKDLPAVGDISITGIVNISSNFDFLVLQNTRLYTVSMIADIISKAIYHFTLKLKSANNYTSNNHIISFPNNYS</sequence>
<evidence type="ECO:0000313" key="4">
    <source>
        <dbReference type="Proteomes" id="UP000476820"/>
    </source>
</evidence>
<dbReference type="Proteomes" id="UP000473681">
    <property type="component" value="Unassembled WGS sequence"/>
</dbReference>
<dbReference type="Proteomes" id="UP000476820">
    <property type="component" value="Unassembled WGS sequence"/>
</dbReference>
<dbReference type="OrthoDB" id="9815953at2"/>
<dbReference type="Pfam" id="PF06866">
    <property type="entry name" value="DUF1256"/>
    <property type="match status" value="1"/>
</dbReference>
<dbReference type="EMBL" id="SWVK01000022">
    <property type="protein sequence ID" value="NFN36370.1"/>
    <property type="molecule type" value="Genomic_DNA"/>
</dbReference>
<dbReference type="EMBL" id="SWOV01000054">
    <property type="protein sequence ID" value="NFF89176.1"/>
    <property type="molecule type" value="Genomic_DNA"/>
</dbReference>
<gene>
    <name evidence="1" type="primary">yyaC</name>
    <name evidence="1" type="ORF">FC774_15075</name>
    <name evidence="2" type="ORF">FDB51_14895</name>
</gene>
<dbReference type="SUPFAM" id="SSF53163">
    <property type="entry name" value="HybD-like"/>
    <property type="match status" value="1"/>
</dbReference>
<dbReference type="InterPro" id="IPR023430">
    <property type="entry name" value="Pept_HybD-like_dom_sf"/>
</dbReference>
<accession>A0A0M1LKI0</accession>
<dbReference type="GO" id="GO:0006508">
    <property type="term" value="P:proteolysis"/>
    <property type="evidence" value="ECO:0007669"/>
    <property type="project" value="UniProtKB-KW"/>
</dbReference>
<proteinExistence type="predicted"/>
<dbReference type="RefSeq" id="WP_053342630.1">
    <property type="nucleotide sequence ID" value="NZ_LFPA01000151.1"/>
</dbReference>
<protein>
    <submittedName>
        <fullName evidence="1">Spore protease YyaC</fullName>
    </submittedName>
</protein>
<evidence type="ECO:0000313" key="2">
    <source>
        <dbReference type="EMBL" id="NFN36370.1"/>
    </source>
</evidence>
<evidence type="ECO:0000313" key="1">
    <source>
        <dbReference type="EMBL" id="NFF89176.1"/>
    </source>
</evidence>
<keyword evidence="1" id="KW-0645">Protease</keyword>
<keyword evidence="1" id="KW-0378">Hydrolase</keyword>
<reference evidence="3 4" key="1">
    <citation type="submission" date="2019-04" db="EMBL/GenBank/DDBJ databases">
        <title>Genome sequencing of Clostridium botulinum Groups I-IV and Clostridium butyricum.</title>
        <authorList>
            <person name="Brunt J."/>
            <person name="Van Vliet A.H.M."/>
            <person name="Stringer S.C."/>
            <person name="Carter A.T."/>
            <person name="Peck M.W."/>
        </authorList>
    </citation>
    <scope>NUCLEOTIDE SEQUENCE [LARGE SCALE GENOMIC DNA]</scope>
    <source>
        <strain evidence="1 4">1605</strain>
        <strain evidence="2 3">CB-K-33E</strain>
    </source>
</reference>
<comment type="caution">
    <text evidence="1">The sequence shown here is derived from an EMBL/GenBank/DDBJ whole genome shotgun (WGS) entry which is preliminary data.</text>
</comment>
<dbReference type="InterPro" id="IPR009665">
    <property type="entry name" value="YyaC"/>
</dbReference>
<evidence type="ECO:0000313" key="3">
    <source>
        <dbReference type="Proteomes" id="UP000473681"/>
    </source>
</evidence>
<name>A0A0M1LKI0_CLOBO</name>
<dbReference type="AlphaFoldDB" id="A0A0M1LKI0"/>
<organism evidence="1 4">
    <name type="scientific">Clostridium botulinum</name>
    <dbReference type="NCBI Taxonomy" id="1491"/>
    <lineage>
        <taxon>Bacteria</taxon>
        <taxon>Bacillati</taxon>
        <taxon>Bacillota</taxon>
        <taxon>Clostridia</taxon>
        <taxon>Eubacteriales</taxon>
        <taxon>Clostridiaceae</taxon>
        <taxon>Clostridium</taxon>
    </lineage>
</organism>
<dbReference type="GO" id="GO:0008233">
    <property type="term" value="F:peptidase activity"/>
    <property type="evidence" value="ECO:0007669"/>
    <property type="project" value="UniProtKB-KW"/>
</dbReference>
<dbReference type="NCBIfam" id="TIGR02841">
    <property type="entry name" value="spore_YyaC"/>
    <property type="match status" value="1"/>
</dbReference>